<evidence type="ECO:0000313" key="10">
    <source>
        <dbReference type="Proteomes" id="UP000002254"/>
    </source>
</evidence>
<dbReference type="PANTHER" id="PTHR21101:SF13">
    <property type="entry name" value="RESISTIN-LIKE BETA"/>
    <property type="match status" value="1"/>
</dbReference>
<dbReference type="GO" id="GO:0005179">
    <property type="term" value="F:hormone activity"/>
    <property type="evidence" value="ECO:0007669"/>
    <property type="project" value="UniProtKB-KW"/>
</dbReference>
<dbReference type="OrthoDB" id="10065422at2759"/>
<dbReference type="SUPFAM" id="SSF111423">
    <property type="entry name" value="Resistin"/>
    <property type="match status" value="1"/>
</dbReference>
<keyword evidence="5" id="KW-0732">Signal</keyword>
<evidence type="ECO:0000256" key="6">
    <source>
        <dbReference type="ARBA" id="ARBA00023157"/>
    </source>
</evidence>
<dbReference type="Pfam" id="PF06954">
    <property type="entry name" value="Resistin"/>
    <property type="match status" value="1"/>
</dbReference>
<dbReference type="InterPro" id="IPR036262">
    <property type="entry name" value="Resistin-like_sf"/>
</dbReference>
<comment type="subcellular location">
    <subcellularLocation>
        <location evidence="1">Secreted</location>
    </subcellularLocation>
</comment>
<evidence type="ECO:0000313" key="9">
    <source>
        <dbReference type="Ensembl" id="ENSCAFP00040006401.1"/>
    </source>
</evidence>
<dbReference type="Proteomes" id="UP000694429">
    <property type="component" value="Chromosome 8"/>
</dbReference>
<reference evidence="7 10" key="1">
    <citation type="journal article" date="2005" name="Nature">
        <title>Genome sequence, comparative analysis and haplotype structure of the domestic dog.</title>
        <authorList>
            <consortium name="Broad Sequencing Platform"/>
            <person name="Lindblad-Toh K."/>
            <person name="Wade C.M."/>
            <person name="Mikkelsen T.S."/>
            <person name="Karlsson E.K."/>
            <person name="Jaffe D.B."/>
            <person name="Kamal M."/>
            <person name="Clamp M."/>
            <person name="Chang J.L."/>
            <person name="Kulbokas E.J. III"/>
            <person name="Zody M.C."/>
            <person name="Mauceli E."/>
            <person name="Xie X."/>
            <person name="Breen M."/>
            <person name="Wayne R.K."/>
            <person name="Ostrander E.A."/>
            <person name="Ponting C.P."/>
            <person name="Galibert F."/>
            <person name="Smith D.R."/>
            <person name="DeJong P.J."/>
            <person name="Kirkness E."/>
            <person name="Alvarez P."/>
            <person name="Biagi T."/>
            <person name="Brockman W."/>
            <person name="Butler J."/>
            <person name="Chin C.W."/>
            <person name="Cook A."/>
            <person name="Cuff J."/>
            <person name="Daly M.J."/>
            <person name="DeCaprio D."/>
            <person name="Gnerre S."/>
            <person name="Grabherr M."/>
            <person name="Kellis M."/>
            <person name="Kleber M."/>
            <person name="Bardeleben C."/>
            <person name="Goodstadt L."/>
            <person name="Heger A."/>
            <person name="Hitte C."/>
            <person name="Kim L."/>
            <person name="Koepfli K.P."/>
            <person name="Parker H.G."/>
            <person name="Pollinger J.P."/>
            <person name="Searle S.M."/>
            <person name="Sutter N.B."/>
            <person name="Thomas R."/>
            <person name="Webber C."/>
            <person name="Baldwin J."/>
            <person name="Abebe A."/>
            <person name="Abouelleil A."/>
            <person name="Aftuck L."/>
            <person name="Ait-Zahra M."/>
            <person name="Aldredge T."/>
            <person name="Allen N."/>
            <person name="An P."/>
            <person name="Anderson S."/>
            <person name="Antoine C."/>
            <person name="Arachchi H."/>
            <person name="Aslam A."/>
            <person name="Ayotte L."/>
            <person name="Bachantsang P."/>
            <person name="Barry A."/>
            <person name="Bayul T."/>
            <person name="Benamara M."/>
            <person name="Berlin A."/>
            <person name="Bessette D."/>
            <person name="Blitshteyn B."/>
            <person name="Bloom T."/>
            <person name="Blye J."/>
            <person name="Boguslavskiy L."/>
            <person name="Bonnet C."/>
            <person name="Boukhgalter B."/>
            <person name="Brown A."/>
            <person name="Cahill P."/>
            <person name="Calixte N."/>
            <person name="Camarata J."/>
            <person name="Cheshatsang Y."/>
            <person name="Chu J."/>
            <person name="Citroen M."/>
            <person name="Collymore A."/>
            <person name="Cooke P."/>
            <person name="Dawoe T."/>
            <person name="Daza R."/>
            <person name="Decktor K."/>
            <person name="DeGray S."/>
            <person name="Dhargay N."/>
            <person name="Dooley K."/>
            <person name="Dooley K."/>
            <person name="Dorje P."/>
            <person name="Dorjee K."/>
            <person name="Dorris L."/>
            <person name="Duffey N."/>
            <person name="Dupes A."/>
            <person name="Egbiremolen O."/>
            <person name="Elong R."/>
            <person name="Falk J."/>
            <person name="Farina A."/>
            <person name="Faro S."/>
            <person name="Ferguson D."/>
            <person name="Ferreira P."/>
            <person name="Fisher S."/>
            <person name="FitzGerald M."/>
            <person name="Foley K."/>
            <person name="Foley C."/>
            <person name="Franke A."/>
            <person name="Friedrich D."/>
            <person name="Gage D."/>
            <person name="Garber M."/>
            <person name="Gearin G."/>
            <person name="Giannoukos G."/>
            <person name="Goode T."/>
            <person name="Goyette A."/>
            <person name="Graham J."/>
            <person name="Grandbois E."/>
            <person name="Gyaltsen K."/>
            <person name="Hafez N."/>
            <person name="Hagopian D."/>
            <person name="Hagos B."/>
            <person name="Hall J."/>
            <person name="Healy C."/>
            <person name="Hegarty R."/>
            <person name="Honan T."/>
            <person name="Horn A."/>
            <person name="Houde N."/>
            <person name="Hughes L."/>
            <person name="Hunnicutt L."/>
            <person name="Husby M."/>
            <person name="Jester B."/>
            <person name="Jones C."/>
            <person name="Kamat A."/>
            <person name="Kanga B."/>
            <person name="Kells C."/>
            <person name="Khazanovich D."/>
            <person name="Kieu A.C."/>
            <person name="Kisner P."/>
            <person name="Kumar M."/>
            <person name="Lance K."/>
            <person name="Landers T."/>
            <person name="Lara M."/>
            <person name="Lee W."/>
            <person name="Leger J.P."/>
            <person name="Lennon N."/>
            <person name="Leuper L."/>
            <person name="LeVine S."/>
            <person name="Liu J."/>
            <person name="Liu X."/>
            <person name="Lokyitsang Y."/>
            <person name="Lokyitsang T."/>
            <person name="Lui A."/>
            <person name="Macdonald J."/>
            <person name="Major J."/>
            <person name="Marabella R."/>
            <person name="Maru K."/>
            <person name="Matthews C."/>
            <person name="McDonough S."/>
            <person name="Mehta T."/>
            <person name="Meldrim J."/>
            <person name="Melnikov A."/>
            <person name="Meneus L."/>
            <person name="Mihalev A."/>
            <person name="Mihova T."/>
            <person name="Miller K."/>
            <person name="Mittelman R."/>
            <person name="Mlenga V."/>
            <person name="Mulrain L."/>
            <person name="Munson G."/>
            <person name="Navidi A."/>
            <person name="Naylor J."/>
            <person name="Nguyen T."/>
            <person name="Nguyen N."/>
            <person name="Nguyen C."/>
            <person name="Nguyen T."/>
            <person name="Nicol R."/>
            <person name="Norbu N."/>
            <person name="Norbu C."/>
            <person name="Novod N."/>
            <person name="Nyima T."/>
            <person name="Olandt P."/>
            <person name="O'Neill B."/>
            <person name="O'Neill K."/>
            <person name="Osman S."/>
            <person name="Oyono L."/>
            <person name="Patti C."/>
            <person name="Perrin D."/>
            <person name="Phunkhang P."/>
            <person name="Pierre F."/>
            <person name="Priest M."/>
            <person name="Rachupka A."/>
            <person name="Raghuraman S."/>
            <person name="Rameau R."/>
            <person name="Ray V."/>
            <person name="Raymond C."/>
            <person name="Rege F."/>
            <person name="Rise C."/>
            <person name="Rogers J."/>
            <person name="Rogov P."/>
            <person name="Sahalie J."/>
            <person name="Settipalli S."/>
            <person name="Sharpe T."/>
            <person name="Shea T."/>
            <person name="Sheehan M."/>
            <person name="Sherpa N."/>
            <person name="Shi J."/>
            <person name="Shih D."/>
            <person name="Sloan J."/>
            <person name="Smith C."/>
            <person name="Sparrow T."/>
            <person name="Stalker J."/>
            <person name="Stange-Thomann N."/>
            <person name="Stavropoulos S."/>
            <person name="Stone C."/>
            <person name="Stone S."/>
            <person name="Sykes S."/>
            <person name="Tchuinga P."/>
            <person name="Tenzing P."/>
            <person name="Tesfaye S."/>
            <person name="Thoulutsang D."/>
            <person name="Thoulutsang Y."/>
            <person name="Topham K."/>
            <person name="Topping I."/>
            <person name="Tsamla T."/>
            <person name="Vassiliev H."/>
            <person name="Venkataraman V."/>
            <person name="Vo A."/>
            <person name="Wangchuk T."/>
            <person name="Wangdi T."/>
            <person name="Weiand M."/>
            <person name="Wilkinson J."/>
            <person name="Wilson A."/>
            <person name="Yadav S."/>
            <person name="Yang S."/>
            <person name="Yang X."/>
            <person name="Young G."/>
            <person name="Yu Q."/>
            <person name="Zainoun J."/>
            <person name="Zembek L."/>
            <person name="Zimmer A."/>
            <person name="Lander E.S."/>
        </authorList>
    </citation>
    <scope>NUCLEOTIDE SEQUENCE [LARGE SCALE GENOMIC DNA]</scope>
    <source>
        <strain evidence="7">Boxer</strain>
    </source>
</reference>
<dbReference type="CDD" id="cd16333">
    <property type="entry name" value="RELM"/>
    <property type="match status" value="1"/>
</dbReference>
<keyword evidence="6" id="KW-1015">Disulfide bond</keyword>
<dbReference type="Ensembl" id="ENSCAFT00030020337.1">
    <property type="protein sequence ID" value="ENSCAFP00030017741.1"/>
    <property type="gene ID" value="ENSCAFG00030010981.1"/>
</dbReference>
<evidence type="ECO:0000256" key="2">
    <source>
        <dbReference type="ARBA" id="ARBA00007258"/>
    </source>
</evidence>
<dbReference type="Proteomes" id="UP000002254">
    <property type="component" value="Chromosome 8"/>
</dbReference>
<reference evidence="9" key="4">
    <citation type="submission" date="2025-05" db="UniProtKB">
        <authorList>
            <consortium name="Ensembl"/>
        </authorList>
    </citation>
    <scope>IDENTIFICATION</scope>
</reference>
<dbReference type="InterPro" id="IPR009714">
    <property type="entry name" value="RELM"/>
</dbReference>
<name>A0A8C0PZ60_CANLF</name>
<dbReference type="Proteomes" id="UP000694542">
    <property type="component" value="Chromosome 8"/>
</dbReference>
<dbReference type="Ensembl" id="ENSCAFT00040007351.1">
    <property type="protein sequence ID" value="ENSCAFP00040006401.1"/>
    <property type="gene ID" value="ENSCAFG00040003855.1"/>
</dbReference>
<dbReference type="PANTHER" id="PTHR21101">
    <property type="entry name" value="RESISTIN"/>
    <property type="match status" value="1"/>
</dbReference>
<evidence type="ECO:0000313" key="7">
    <source>
        <dbReference type="Ensembl" id="ENSCAFP00000055482.1"/>
    </source>
</evidence>
<dbReference type="FunFam" id="2.60.40.4230:FF:000001">
    <property type="entry name" value="Resistin-like beta"/>
    <property type="match status" value="1"/>
</dbReference>
<sequence length="127" mass="14117">IDLEQATLSPWEIDILRFCRSWTLPFHRMKTTCCFLLPLFLLQPMIPGTAPCSLDFILDTKIKETLTGLELHPSPTQRILSSCPAGMTVTGCACGYGCGSWDIRGETTCHCQCSIIDWTTARCCPLT</sequence>
<reference evidence="9" key="2">
    <citation type="submission" date="2018-10" db="EMBL/GenBank/DDBJ databases">
        <title>De novo assembly of a Great Dane genome.</title>
        <authorList>
            <person name="Kidd J.M."/>
            <person name="Pendleton A.L."/>
            <person name="Shen F."/>
            <person name="Emery S."/>
        </authorList>
    </citation>
    <scope>NUCLEOTIDE SEQUENCE [LARGE SCALE GENOMIC DNA]</scope>
    <source>
        <strain evidence="9">Great Dane</strain>
    </source>
</reference>
<evidence type="ECO:0000313" key="11">
    <source>
        <dbReference type="Proteomes" id="UP000694542"/>
    </source>
</evidence>
<evidence type="ECO:0008006" key="12">
    <source>
        <dbReference type="Google" id="ProtNLM"/>
    </source>
</evidence>
<dbReference type="GO" id="GO:0005576">
    <property type="term" value="C:extracellular region"/>
    <property type="evidence" value="ECO:0007669"/>
    <property type="project" value="UniProtKB-SubCell"/>
</dbReference>
<accession>A0A8C0PZ60</accession>
<evidence type="ECO:0000256" key="5">
    <source>
        <dbReference type="ARBA" id="ARBA00022729"/>
    </source>
</evidence>
<reference evidence="8" key="3">
    <citation type="submission" date="2019-03" db="EMBL/GenBank/DDBJ databases">
        <authorList>
            <person name="Warren W.C."/>
            <person name="Johnson G.S."/>
        </authorList>
    </citation>
    <scope>NUCLEOTIDE SEQUENCE [LARGE SCALE GENOMIC DNA]</scope>
    <source>
        <strain evidence="8">Basenji</strain>
    </source>
</reference>
<dbReference type="AlphaFoldDB" id="A0A8C0PZ60"/>
<comment type="similarity">
    <text evidence="2">Belongs to the resistin/FIZZ family.</text>
</comment>
<dbReference type="Gene3D" id="2.60.40.4230">
    <property type="entry name" value="Resistin head domain"/>
    <property type="match status" value="1"/>
</dbReference>
<evidence type="ECO:0000256" key="3">
    <source>
        <dbReference type="ARBA" id="ARBA00022525"/>
    </source>
</evidence>
<organism evidence="9 11">
    <name type="scientific">Canis lupus familiaris</name>
    <name type="common">Dog</name>
    <name type="synonym">Canis familiaris</name>
    <dbReference type="NCBI Taxonomy" id="9615"/>
    <lineage>
        <taxon>Eukaryota</taxon>
        <taxon>Metazoa</taxon>
        <taxon>Chordata</taxon>
        <taxon>Craniata</taxon>
        <taxon>Vertebrata</taxon>
        <taxon>Euteleostomi</taxon>
        <taxon>Mammalia</taxon>
        <taxon>Eutheria</taxon>
        <taxon>Laurasiatheria</taxon>
        <taxon>Carnivora</taxon>
        <taxon>Caniformia</taxon>
        <taxon>Canidae</taxon>
        <taxon>Canis</taxon>
    </lineage>
</organism>
<keyword evidence="4" id="KW-0372">Hormone</keyword>
<evidence type="ECO:0000256" key="4">
    <source>
        <dbReference type="ARBA" id="ARBA00022702"/>
    </source>
</evidence>
<protein>
    <recommendedName>
        <fullName evidence="12">Resistin</fullName>
    </recommendedName>
</protein>
<dbReference type="Ensembl" id="ENSCAFT00000067179.2">
    <property type="protein sequence ID" value="ENSCAFP00000055482.1"/>
    <property type="gene ID" value="ENSCAFG00000041419.2"/>
</dbReference>
<keyword evidence="3" id="KW-0964">Secreted</keyword>
<evidence type="ECO:0000313" key="8">
    <source>
        <dbReference type="Ensembl" id="ENSCAFP00030017741.1"/>
    </source>
</evidence>
<proteinExistence type="inferred from homology"/>
<evidence type="ECO:0000256" key="1">
    <source>
        <dbReference type="ARBA" id="ARBA00004613"/>
    </source>
</evidence>